<dbReference type="KEGG" id="mtea:DK419_21945"/>
<evidence type="ECO:0000256" key="1">
    <source>
        <dbReference type="ARBA" id="ARBA00005384"/>
    </source>
</evidence>
<evidence type="ECO:0000256" key="5">
    <source>
        <dbReference type="ARBA" id="ARBA00023125"/>
    </source>
</evidence>
<keyword evidence="6" id="KW-0804">Transcription</keyword>
<dbReference type="Pfam" id="PF00155">
    <property type="entry name" value="Aminotran_1_2"/>
    <property type="match status" value="1"/>
</dbReference>
<keyword evidence="10" id="KW-0808">Transferase</keyword>
<evidence type="ECO:0000256" key="2">
    <source>
        <dbReference type="ARBA" id="ARBA00016004"/>
    </source>
</evidence>
<proteinExistence type="inferred from homology"/>
<dbReference type="PANTHER" id="PTHR46577">
    <property type="entry name" value="HTH-TYPE TRANSCRIPTIONAL REGULATORY PROTEIN GABR"/>
    <property type="match status" value="1"/>
</dbReference>
<evidence type="ECO:0000256" key="6">
    <source>
        <dbReference type="ARBA" id="ARBA00023163"/>
    </source>
</evidence>
<feature type="region of interest" description="Disordered" evidence="8">
    <location>
        <begin position="15"/>
        <end position="40"/>
    </location>
</feature>
<dbReference type="PANTHER" id="PTHR46577:SF1">
    <property type="entry name" value="HTH-TYPE TRANSCRIPTIONAL REGULATORY PROTEIN GABR"/>
    <property type="match status" value="1"/>
</dbReference>
<dbReference type="InterPro" id="IPR015424">
    <property type="entry name" value="PyrdxlP-dep_Trfase"/>
</dbReference>
<dbReference type="EMBL" id="CP029553">
    <property type="protein sequence ID" value="AWN48687.1"/>
    <property type="molecule type" value="Genomic_DNA"/>
</dbReference>
<dbReference type="SUPFAM" id="SSF46785">
    <property type="entry name" value="Winged helix' DNA-binding domain"/>
    <property type="match status" value="1"/>
</dbReference>
<dbReference type="GO" id="GO:0003677">
    <property type="term" value="F:DNA binding"/>
    <property type="evidence" value="ECO:0007669"/>
    <property type="project" value="UniProtKB-KW"/>
</dbReference>
<keyword evidence="5" id="KW-0238">DNA-binding</keyword>
<feature type="domain" description="HTH gntR-type" evidence="9">
    <location>
        <begin position="64"/>
        <end position="132"/>
    </location>
</feature>
<dbReference type="OrthoDB" id="9808770at2"/>
<dbReference type="SUPFAM" id="SSF53383">
    <property type="entry name" value="PLP-dependent transferases"/>
    <property type="match status" value="1"/>
</dbReference>
<organism evidence="10 11">
    <name type="scientific">Methylobacterium terrae</name>
    <dbReference type="NCBI Taxonomy" id="2202827"/>
    <lineage>
        <taxon>Bacteria</taxon>
        <taxon>Pseudomonadati</taxon>
        <taxon>Pseudomonadota</taxon>
        <taxon>Alphaproteobacteria</taxon>
        <taxon>Hyphomicrobiales</taxon>
        <taxon>Methylobacteriaceae</taxon>
        <taxon>Methylobacterium</taxon>
    </lineage>
</organism>
<dbReference type="GO" id="GO:0008483">
    <property type="term" value="F:transaminase activity"/>
    <property type="evidence" value="ECO:0007669"/>
    <property type="project" value="UniProtKB-KW"/>
</dbReference>
<evidence type="ECO:0000256" key="3">
    <source>
        <dbReference type="ARBA" id="ARBA00022898"/>
    </source>
</evidence>
<evidence type="ECO:0000313" key="11">
    <source>
        <dbReference type="Proteomes" id="UP000245444"/>
    </source>
</evidence>
<dbReference type="InterPro" id="IPR004839">
    <property type="entry name" value="Aminotransferase_I/II_large"/>
</dbReference>
<dbReference type="Pfam" id="PF00392">
    <property type="entry name" value="GntR"/>
    <property type="match status" value="1"/>
</dbReference>
<reference evidence="10 11" key="1">
    <citation type="submission" date="2018-05" db="EMBL/GenBank/DDBJ databases">
        <title>Complete Genome Sequence of Methylobacterium sp. 17Sr1-28.</title>
        <authorList>
            <person name="Srinivasan S."/>
        </authorList>
    </citation>
    <scope>NUCLEOTIDE SEQUENCE [LARGE SCALE GENOMIC DNA]</scope>
    <source>
        <strain evidence="10 11">17Sr1-28</strain>
    </source>
</reference>
<dbReference type="PRINTS" id="PR00035">
    <property type="entry name" value="HTHGNTR"/>
</dbReference>
<comment type="similarity">
    <text evidence="1">In the C-terminal section; belongs to the class-I pyridoxal-phosphate-dependent aminotransferase family.</text>
</comment>
<keyword evidence="11" id="KW-1185">Reference proteome</keyword>
<dbReference type="GO" id="GO:0003700">
    <property type="term" value="F:DNA-binding transcription factor activity"/>
    <property type="evidence" value="ECO:0007669"/>
    <property type="project" value="InterPro"/>
</dbReference>
<dbReference type="InterPro" id="IPR036390">
    <property type="entry name" value="WH_DNA-bd_sf"/>
</dbReference>
<name>A0A2U8WRF8_9HYPH</name>
<dbReference type="CDD" id="cd07377">
    <property type="entry name" value="WHTH_GntR"/>
    <property type="match status" value="1"/>
</dbReference>
<keyword evidence="10" id="KW-0032">Aminotransferase</keyword>
<dbReference type="SMART" id="SM00345">
    <property type="entry name" value="HTH_GNTR"/>
    <property type="match status" value="1"/>
</dbReference>
<dbReference type="CDD" id="cd00609">
    <property type="entry name" value="AAT_like"/>
    <property type="match status" value="1"/>
</dbReference>
<dbReference type="GO" id="GO:0030170">
    <property type="term" value="F:pyridoxal phosphate binding"/>
    <property type="evidence" value="ECO:0007669"/>
    <property type="project" value="InterPro"/>
</dbReference>
<dbReference type="Gene3D" id="1.10.10.10">
    <property type="entry name" value="Winged helix-like DNA-binding domain superfamily/Winged helix DNA-binding domain"/>
    <property type="match status" value="1"/>
</dbReference>
<dbReference type="Proteomes" id="UP000245444">
    <property type="component" value="Chromosome"/>
</dbReference>
<dbReference type="PROSITE" id="PS50949">
    <property type="entry name" value="HTH_GNTR"/>
    <property type="match status" value="1"/>
</dbReference>
<protein>
    <recommendedName>
        <fullName evidence="2">8-amino-7-oxononanoate synthase</fullName>
    </recommendedName>
    <alternativeName>
        <fullName evidence="7">Alpha-oxoamine synthase</fullName>
    </alternativeName>
</protein>
<dbReference type="Gene3D" id="3.40.640.10">
    <property type="entry name" value="Type I PLP-dependent aspartate aminotransferase-like (Major domain)"/>
    <property type="match status" value="1"/>
</dbReference>
<keyword evidence="3" id="KW-0663">Pyridoxal phosphate</keyword>
<dbReference type="InterPro" id="IPR051446">
    <property type="entry name" value="HTH_trans_reg/aminotransferase"/>
</dbReference>
<gene>
    <name evidence="10" type="ORF">DK419_21945</name>
</gene>
<evidence type="ECO:0000256" key="8">
    <source>
        <dbReference type="SAM" id="MobiDB-lite"/>
    </source>
</evidence>
<sequence length="535" mass="56054">MPRPGSSRAILEQGSYRAQTGAPRGTTALAAPGPWSSARNRPIVVGRSRRKRWAGLDASSPRALSVSARIGADLKAQIADGTCPPGSALPSTRALAAELGVSRTTVTAAYDQLIAEGYLETRPGGRTRVAAGLRPDPGPREAAAAPPQRLSAFGRRILAMPPPDDAPAPAIDFRTGDLSGEDFPALAWRRALNAALLRRPARLGYGDPRGLPELRAALQAYLWRARGLRCGLDQIVVVNGSQQGIDLCARLLVDPGDRVVMEEPGYRAARGVFSAAGAAIVPVPVDADGLRTGDLAAIGGARLAYVTPSHQFPLGGVLPAARRQALLDWAEASGATIVEDDYDGEYRFDARPVEALLGLDRTGRVIYVGTISKTLSPQLRLGYLVVPPALGAAFAEAKRLADRQAPGLEQAALARFLAEGGYERHLRQVRRRNAERRAALLAALAESFGPAVRVEGAAAGLHLVAWFPQVPAGREAAMAAAARAAGIGVYPVGPTYHEAANRPDRAGLVLGFAGSGPETIRAGIRRLAAALAAAP</sequence>
<dbReference type="InterPro" id="IPR000524">
    <property type="entry name" value="Tscrpt_reg_HTH_GntR"/>
</dbReference>
<evidence type="ECO:0000256" key="4">
    <source>
        <dbReference type="ARBA" id="ARBA00023015"/>
    </source>
</evidence>
<evidence type="ECO:0000256" key="7">
    <source>
        <dbReference type="ARBA" id="ARBA00031658"/>
    </source>
</evidence>
<dbReference type="AlphaFoldDB" id="A0A2U8WRF8"/>
<accession>A0A2U8WRF8</accession>
<evidence type="ECO:0000313" key="10">
    <source>
        <dbReference type="EMBL" id="AWN48687.1"/>
    </source>
</evidence>
<keyword evidence="4" id="KW-0805">Transcription regulation</keyword>
<dbReference type="InterPro" id="IPR015421">
    <property type="entry name" value="PyrdxlP-dep_Trfase_major"/>
</dbReference>
<dbReference type="InterPro" id="IPR036388">
    <property type="entry name" value="WH-like_DNA-bd_sf"/>
</dbReference>
<evidence type="ECO:0000259" key="9">
    <source>
        <dbReference type="PROSITE" id="PS50949"/>
    </source>
</evidence>